<proteinExistence type="predicted"/>
<evidence type="ECO:0000313" key="3">
    <source>
        <dbReference type="Proteomes" id="UP000526734"/>
    </source>
</evidence>
<evidence type="ECO:0000313" key="2">
    <source>
        <dbReference type="EMBL" id="MBB1154225.1"/>
    </source>
</evidence>
<dbReference type="Gene3D" id="3.40.710.10">
    <property type="entry name" value="DD-peptidase/beta-lactamase superfamily"/>
    <property type="match status" value="1"/>
</dbReference>
<reference evidence="2 3" key="1">
    <citation type="submission" date="2020-08" db="EMBL/GenBank/DDBJ databases">
        <title>Amycolatopsis sp. nov. DR6-1 isolated from Dendrobium heterocarpum.</title>
        <authorList>
            <person name="Tedsree N."/>
            <person name="Kuncharoen N."/>
            <person name="Likhitwitayawuid K."/>
            <person name="Tanasupawat S."/>
        </authorList>
    </citation>
    <scope>NUCLEOTIDE SEQUENCE [LARGE SCALE GENOMIC DNA]</scope>
    <source>
        <strain evidence="2 3">DR6-1</strain>
    </source>
</reference>
<gene>
    <name evidence="2" type="ORF">H4281_13865</name>
</gene>
<protein>
    <submittedName>
        <fullName evidence="2">Beta-lactamase family protein</fullName>
    </submittedName>
</protein>
<dbReference type="InterPro" id="IPR001466">
    <property type="entry name" value="Beta-lactam-related"/>
</dbReference>
<dbReference type="EMBL" id="JACGZW010000004">
    <property type="protein sequence ID" value="MBB1154225.1"/>
    <property type="molecule type" value="Genomic_DNA"/>
</dbReference>
<comment type="caution">
    <text evidence="2">The sequence shown here is derived from an EMBL/GenBank/DDBJ whole genome shotgun (WGS) entry which is preliminary data.</text>
</comment>
<dbReference type="InterPro" id="IPR012338">
    <property type="entry name" value="Beta-lactam/transpept-like"/>
</dbReference>
<dbReference type="AlphaFoldDB" id="A0A7W3VW54"/>
<dbReference type="PANTHER" id="PTHR43283">
    <property type="entry name" value="BETA-LACTAMASE-RELATED"/>
    <property type="match status" value="1"/>
</dbReference>
<accession>A0A7W3VW54</accession>
<dbReference type="PANTHER" id="PTHR43283:SF3">
    <property type="entry name" value="BETA-LACTAMASE FAMILY PROTEIN (AFU_ORTHOLOGUE AFUA_5G07500)"/>
    <property type="match status" value="1"/>
</dbReference>
<feature type="domain" description="Beta-lactamase-related" evidence="1">
    <location>
        <begin position="4"/>
        <end position="355"/>
    </location>
</feature>
<name>A0A7W3VW54_9PSEU</name>
<dbReference type="Pfam" id="PF00144">
    <property type="entry name" value="Beta-lactamase"/>
    <property type="match status" value="1"/>
</dbReference>
<dbReference type="SUPFAM" id="SSF56601">
    <property type="entry name" value="beta-lactamase/transpeptidase-like"/>
    <property type="match status" value="1"/>
</dbReference>
<dbReference type="RefSeq" id="WP_182891288.1">
    <property type="nucleotide sequence ID" value="NZ_JACGZW010000004.1"/>
</dbReference>
<organism evidence="2 3">
    <name type="scientific">Amycolatopsis dendrobii</name>
    <dbReference type="NCBI Taxonomy" id="2760662"/>
    <lineage>
        <taxon>Bacteria</taxon>
        <taxon>Bacillati</taxon>
        <taxon>Actinomycetota</taxon>
        <taxon>Actinomycetes</taxon>
        <taxon>Pseudonocardiales</taxon>
        <taxon>Pseudonocardiaceae</taxon>
        <taxon>Amycolatopsis</taxon>
    </lineage>
</organism>
<sequence>MHEALRRHVDSGFIPGAVALVAHGDDVEVTALGHLDVERTAPMTRDTIFRLASITKPITAAAVLMLVEDGRFGLDTPIAEWLPELADPVVVRTPQSPVDDVVPAERPITVGDLLSSRAGYGFPSDFSLAQVQELSTVQTDGREVRLRPEPDEWLARLARIPLLHQPGTAWLYDTCSDLQGILIARASGQSLPDFLAERVFEPLGMADTAFEVPAAKRHRFASYYRSAGDGLELADAPDGQWREAPPFPAGSGGLAGTADDWHRFARMILSGGEGLLSKESVRQMTANHLTAEQIAANPVFLEGQGWGFGGAVDVAPTRPWQIPGRYGWVGGTGTSAYLTPSTGSVAILLTQRGVDGPGGIPHMQDFWQETAAPE</sequence>
<keyword evidence="3" id="KW-1185">Reference proteome</keyword>
<dbReference type="Proteomes" id="UP000526734">
    <property type="component" value="Unassembled WGS sequence"/>
</dbReference>
<evidence type="ECO:0000259" key="1">
    <source>
        <dbReference type="Pfam" id="PF00144"/>
    </source>
</evidence>
<dbReference type="InterPro" id="IPR050789">
    <property type="entry name" value="Diverse_Enzym_Activities"/>
</dbReference>